<dbReference type="InterPro" id="IPR044534">
    <property type="entry name" value="TTL1-4"/>
</dbReference>
<accession>A0A438GBN4</accession>
<dbReference type="InterPro" id="IPR013766">
    <property type="entry name" value="Thioredoxin_domain"/>
</dbReference>
<dbReference type="Pfam" id="PF13174">
    <property type="entry name" value="TPR_6"/>
    <property type="match status" value="1"/>
</dbReference>
<dbReference type="InterPro" id="IPR036249">
    <property type="entry name" value="Thioredoxin-like_sf"/>
</dbReference>
<name>A0A438GBN4_VITVI</name>
<evidence type="ECO:0000259" key="5">
    <source>
        <dbReference type="Pfam" id="PF00085"/>
    </source>
</evidence>
<sequence length="766" mass="81150">MPYTSKSIQEMGIDSLSDRVRDTLSCESNKPDFRELDLGSPVSPLMTRGSGGGGGGSGGGGGGGGPAAMSSSSSSSGSVSGKTGGTQLVKRPDGSLNNYSGELSASSETSPYASETLRSVAGTRNSRPGHRRSSSAGPPLIYSGASFVSSSNGGCSGGGASSISSNPNANVLPSGNICPSGKILKAGMPCRSSGRSDVLGSGTGHYGHGSIMRGGAKLSSPRSIADVNMTGNIQFAGESVMVKRAMGSSDPEEVKKAGNELYRRGSFTEALSLYDRAISLSPDNAAYRSNRAAALTALGKLAEAVKECEEAVRLDPGYGRAHQRLASLYLRKVISGLVVCLWEQVDIGGSLGGILGLIFITSVAFSDSIGITVAGLGQVENARRHLFLPGQPPDPSELQKLLSLEKHLNRCADARKIGDWKSALRECDAAIAGGADSSPQLISCRAEALLKLHQIEDADSCLSSIPKFEHYSPSCSTKFFGMIAEAYVLYVRAQVEMALGRFENAVAAAEKAGLIDYSNVEVGKLLNNVKLVARARARGNELFSSGRFSEACSAYGEGLKYDTSNSVLYCNRAVCWSKLGLWEKSVEDCNHALKIQPNYTKALLRRAVSNGKLGRWAEAVKDYEVLRRELPGDIEVAESLSQAQAALSKSWEEETHSVKFGGEVEEVSGVDQFKAAISSPGVSVVHFKVASNYQCGQVSPIMDKLCVQYPSIKFLKVDVEESPAVAKAESIKSVPTFKIYKNGGKVNEMICPSHQYLEYSVRYYSL</sequence>
<organism evidence="6 7">
    <name type="scientific">Vitis vinifera</name>
    <name type="common">Grape</name>
    <dbReference type="NCBI Taxonomy" id="29760"/>
    <lineage>
        <taxon>Eukaryota</taxon>
        <taxon>Viridiplantae</taxon>
        <taxon>Streptophyta</taxon>
        <taxon>Embryophyta</taxon>
        <taxon>Tracheophyta</taxon>
        <taxon>Spermatophyta</taxon>
        <taxon>Magnoliopsida</taxon>
        <taxon>eudicotyledons</taxon>
        <taxon>Gunneridae</taxon>
        <taxon>Pentapetalae</taxon>
        <taxon>rosids</taxon>
        <taxon>Vitales</taxon>
        <taxon>Vitaceae</taxon>
        <taxon>Viteae</taxon>
        <taxon>Vitis</taxon>
    </lineage>
</organism>
<dbReference type="PANTHER" id="PTHR46050">
    <property type="entry name" value="TPR REPEAT-CONTAINING THIOREDOXIN"/>
    <property type="match status" value="1"/>
</dbReference>
<feature type="domain" description="Thioredoxin" evidence="5">
    <location>
        <begin position="671"/>
        <end position="750"/>
    </location>
</feature>
<feature type="compositionally biased region" description="Gly residues" evidence="4">
    <location>
        <begin position="49"/>
        <end position="66"/>
    </location>
</feature>
<feature type="region of interest" description="Disordered" evidence="4">
    <location>
        <begin position="1"/>
        <end position="20"/>
    </location>
</feature>
<comment type="caution">
    <text evidence="6">The sequence shown here is derived from an EMBL/GenBank/DDBJ whole genome shotgun (WGS) entry which is preliminary data.</text>
</comment>
<dbReference type="PANTHER" id="PTHR46050:SF29">
    <property type="entry name" value="TPR REPEAT-CONTAINING THIOREDOXIN TTL4"/>
    <property type="match status" value="1"/>
</dbReference>
<dbReference type="SUPFAM" id="SSF48452">
    <property type="entry name" value="TPR-like"/>
    <property type="match status" value="2"/>
</dbReference>
<dbReference type="GO" id="GO:0006950">
    <property type="term" value="P:response to stress"/>
    <property type="evidence" value="ECO:0007669"/>
    <property type="project" value="UniProtKB-ARBA"/>
</dbReference>
<dbReference type="SMART" id="SM00028">
    <property type="entry name" value="TPR"/>
    <property type="match status" value="6"/>
</dbReference>
<dbReference type="FunFam" id="3.40.30.10:FF:000211">
    <property type="entry name" value="TPR repeat-containing thioredoxin TTL4"/>
    <property type="match status" value="1"/>
</dbReference>
<evidence type="ECO:0000256" key="3">
    <source>
        <dbReference type="PROSITE-ProRule" id="PRU00339"/>
    </source>
</evidence>
<evidence type="ECO:0000313" key="7">
    <source>
        <dbReference type="Proteomes" id="UP000288805"/>
    </source>
</evidence>
<protein>
    <submittedName>
        <fullName evidence="6">Inactive TPR repeat-containing thioredoxin TTL3</fullName>
    </submittedName>
</protein>
<dbReference type="Gene3D" id="3.40.30.10">
    <property type="entry name" value="Glutaredoxin"/>
    <property type="match status" value="1"/>
</dbReference>
<feature type="region of interest" description="Disordered" evidence="4">
    <location>
        <begin position="26"/>
        <end position="139"/>
    </location>
</feature>
<feature type="compositionally biased region" description="Low complexity" evidence="4">
    <location>
        <begin position="67"/>
        <end position="81"/>
    </location>
</feature>
<feature type="repeat" description="TPR" evidence="3">
    <location>
        <begin position="251"/>
        <end position="284"/>
    </location>
</feature>
<dbReference type="Pfam" id="PF00085">
    <property type="entry name" value="Thioredoxin"/>
    <property type="match status" value="1"/>
</dbReference>
<proteinExistence type="predicted"/>
<dbReference type="Pfam" id="PF13432">
    <property type="entry name" value="TPR_16"/>
    <property type="match status" value="1"/>
</dbReference>
<dbReference type="InterPro" id="IPR019734">
    <property type="entry name" value="TPR_rpt"/>
</dbReference>
<reference evidence="6 7" key="1">
    <citation type="journal article" date="2018" name="PLoS Genet.">
        <title>Population sequencing reveals clonal diversity and ancestral inbreeding in the grapevine cultivar Chardonnay.</title>
        <authorList>
            <person name="Roach M.J."/>
            <person name="Johnson D.L."/>
            <person name="Bohlmann J."/>
            <person name="van Vuuren H.J."/>
            <person name="Jones S.J."/>
            <person name="Pretorius I.S."/>
            <person name="Schmidt S.A."/>
            <person name="Borneman A.R."/>
        </authorList>
    </citation>
    <scope>NUCLEOTIDE SEQUENCE [LARGE SCALE GENOMIC DNA]</scope>
    <source>
        <strain evidence="7">cv. Chardonnay</strain>
        <tissue evidence="6">Leaf</tissue>
    </source>
</reference>
<evidence type="ECO:0000256" key="1">
    <source>
        <dbReference type="ARBA" id="ARBA00022737"/>
    </source>
</evidence>
<dbReference type="Gene3D" id="1.25.40.10">
    <property type="entry name" value="Tetratricopeptide repeat domain"/>
    <property type="match status" value="2"/>
</dbReference>
<evidence type="ECO:0000313" key="6">
    <source>
        <dbReference type="EMBL" id="RVW69588.1"/>
    </source>
</evidence>
<keyword evidence="2 3" id="KW-0802">TPR repeat</keyword>
<dbReference type="Proteomes" id="UP000288805">
    <property type="component" value="Unassembled WGS sequence"/>
</dbReference>
<dbReference type="SUPFAM" id="SSF52833">
    <property type="entry name" value="Thioredoxin-like"/>
    <property type="match status" value="1"/>
</dbReference>
<dbReference type="CDD" id="cd02947">
    <property type="entry name" value="TRX_family"/>
    <property type="match status" value="1"/>
</dbReference>
<feature type="compositionally biased region" description="Polar residues" evidence="4">
    <location>
        <begin position="95"/>
        <end position="126"/>
    </location>
</feature>
<keyword evidence="1" id="KW-0677">Repeat</keyword>
<gene>
    <name evidence="6" type="primary">TTL3_5</name>
    <name evidence="6" type="ORF">CK203_060411</name>
</gene>
<dbReference type="InterPro" id="IPR011990">
    <property type="entry name" value="TPR-like_helical_dom_sf"/>
</dbReference>
<dbReference type="AlphaFoldDB" id="A0A438GBN4"/>
<dbReference type="EMBL" id="QGNW01000490">
    <property type="protein sequence ID" value="RVW69588.1"/>
    <property type="molecule type" value="Genomic_DNA"/>
</dbReference>
<dbReference type="PROSITE" id="PS50005">
    <property type="entry name" value="TPR"/>
    <property type="match status" value="1"/>
</dbReference>
<evidence type="ECO:0000256" key="2">
    <source>
        <dbReference type="ARBA" id="ARBA00022803"/>
    </source>
</evidence>
<feature type="compositionally biased region" description="Basic and acidic residues" evidence="4">
    <location>
        <begin position="26"/>
        <end position="37"/>
    </location>
</feature>
<evidence type="ECO:0000256" key="4">
    <source>
        <dbReference type="SAM" id="MobiDB-lite"/>
    </source>
</evidence>